<keyword evidence="3" id="KW-1185">Reference proteome</keyword>
<reference evidence="2 3" key="1">
    <citation type="submission" date="2021-06" db="EMBL/GenBank/DDBJ databases">
        <title>Caerostris extrusa draft genome.</title>
        <authorList>
            <person name="Kono N."/>
            <person name="Arakawa K."/>
        </authorList>
    </citation>
    <scope>NUCLEOTIDE SEQUENCE [LARGE SCALE GENOMIC DNA]</scope>
</reference>
<dbReference type="EMBL" id="BPLR01019463">
    <property type="protein sequence ID" value="GIX68136.1"/>
    <property type="molecule type" value="Genomic_DNA"/>
</dbReference>
<organism evidence="2 3">
    <name type="scientific">Caerostris extrusa</name>
    <name type="common">Bark spider</name>
    <name type="synonym">Caerostris bankana</name>
    <dbReference type="NCBI Taxonomy" id="172846"/>
    <lineage>
        <taxon>Eukaryota</taxon>
        <taxon>Metazoa</taxon>
        <taxon>Ecdysozoa</taxon>
        <taxon>Arthropoda</taxon>
        <taxon>Chelicerata</taxon>
        <taxon>Arachnida</taxon>
        <taxon>Araneae</taxon>
        <taxon>Araneomorphae</taxon>
        <taxon>Entelegynae</taxon>
        <taxon>Araneoidea</taxon>
        <taxon>Araneidae</taxon>
        <taxon>Caerostris</taxon>
    </lineage>
</organism>
<sequence length="86" mass="10377">MILVLAQRLKKRYYNNHKPHSFRICYREDLLKPIIYESLAFKVQRKSYDTHPKSSRHLPTTAKVFPPTTNYPQRTQMSRHPIPKRL</sequence>
<evidence type="ECO:0000313" key="3">
    <source>
        <dbReference type="Proteomes" id="UP001054945"/>
    </source>
</evidence>
<comment type="caution">
    <text evidence="2">The sequence shown here is derived from an EMBL/GenBank/DDBJ whole genome shotgun (WGS) entry which is preliminary data.</text>
</comment>
<accession>A0AAV4M7S0</accession>
<dbReference type="AlphaFoldDB" id="A0AAV4M7S0"/>
<protein>
    <submittedName>
        <fullName evidence="2">Uncharacterized protein</fullName>
    </submittedName>
</protein>
<feature type="compositionally biased region" description="Polar residues" evidence="1">
    <location>
        <begin position="67"/>
        <end position="78"/>
    </location>
</feature>
<feature type="region of interest" description="Disordered" evidence="1">
    <location>
        <begin position="48"/>
        <end position="86"/>
    </location>
</feature>
<dbReference type="Proteomes" id="UP001054945">
    <property type="component" value="Unassembled WGS sequence"/>
</dbReference>
<proteinExistence type="predicted"/>
<evidence type="ECO:0000256" key="1">
    <source>
        <dbReference type="SAM" id="MobiDB-lite"/>
    </source>
</evidence>
<evidence type="ECO:0000313" key="2">
    <source>
        <dbReference type="EMBL" id="GIX68136.1"/>
    </source>
</evidence>
<name>A0AAV4M7S0_CAEEX</name>
<gene>
    <name evidence="2" type="ORF">CEXT_512171</name>
</gene>